<dbReference type="AlphaFoldDB" id="B5VGM5"/>
<organism evidence="1 2">
    <name type="scientific">Saccharomyces cerevisiae (strain AWRI1631)</name>
    <name type="common">Baker's yeast</name>
    <dbReference type="NCBI Taxonomy" id="545124"/>
    <lineage>
        <taxon>Eukaryota</taxon>
        <taxon>Fungi</taxon>
        <taxon>Dikarya</taxon>
        <taxon>Ascomycota</taxon>
        <taxon>Saccharomycotina</taxon>
        <taxon>Saccharomycetes</taxon>
        <taxon>Saccharomycetales</taxon>
        <taxon>Saccharomycetaceae</taxon>
        <taxon>Saccharomyces</taxon>
    </lineage>
</organism>
<gene>
    <name evidence="1" type="ORF">AWRI1631_45600</name>
</gene>
<accession>B5VGM5</accession>
<evidence type="ECO:0000313" key="2">
    <source>
        <dbReference type="Proteomes" id="UP000008988"/>
    </source>
</evidence>
<name>B5VGM5_YEAS6</name>
<reference evidence="1 2" key="1">
    <citation type="journal article" date="2008" name="FEMS Yeast Res.">
        <title>Comparative genome analysis of a Saccharomyces cerevisiae wine strain.</title>
        <authorList>
            <person name="Borneman A.R."/>
            <person name="Forgan A.H."/>
            <person name="Pretorius I.S."/>
            <person name="Chambers P.J."/>
        </authorList>
    </citation>
    <scope>NUCLEOTIDE SEQUENCE [LARGE SCALE GENOMIC DNA]</scope>
    <source>
        <strain evidence="1 2">AWRI1631</strain>
    </source>
</reference>
<sequence>MLVFPEVIILTAIIMTVQRPSGERNNSITMWDIGGPLKKSGDYIPREFLQKRRKVKVFFRLGVAYKYRRCFIFSMNIP</sequence>
<dbReference type="Proteomes" id="UP000008988">
    <property type="component" value="Unassembled WGS sequence"/>
</dbReference>
<comment type="caution">
    <text evidence="1">The sequence shown here is derived from an EMBL/GenBank/DDBJ whole genome shotgun (WGS) entry which is preliminary data.</text>
</comment>
<proteinExistence type="predicted"/>
<protein>
    <submittedName>
        <fullName evidence="1">Uncharacterized protein</fullName>
    </submittedName>
</protein>
<dbReference type="EMBL" id="ABSV01000530">
    <property type="protein sequence ID" value="EDZ72920.1"/>
    <property type="molecule type" value="Genomic_DNA"/>
</dbReference>
<evidence type="ECO:0000313" key="1">
    <source>
        <dbReference type="EMBL" id="EDZ72920.1"/>
    </source>
</evidence>